<dbReference type="Pfam" id="PF14123">
    <property type="entry name" value="DUF4290"/>
    <property type="match status" value="1"/>
</dbReference>
<protein>
    <submittedName>
        <fullName evidence="2">DUF4290 domain-containing protein</fullName>
    </submittedName>
</protein>
<dbReference type="RefSeq" id="WP_347925456.1">
    <property type="nucleotide sequence ID" value="NZ_CP157199.1"/>
</dbReference>
<dbReference type="InterPro" id="IPR025632">
    <property type="entry name" value="DUF4290"/>
</dbReference>
<name>A0AAU7BVZ0_9FLAO</name>
<dbReference type="AlphaFoldDB" id="A0AAU7BVZ0"/>
<feature type="compositionally biased region" description="Basic residues" evidence="1">
    <location>
        <begin position="189"/>
        <end position="213"/>
    </location>
</feature>
<reference evidence="2" key="1">
    <citation type="submission" date="2024-05" db="EMBL/GenBank/DDBJ databases">
        <title>Pontimicrobium maritimus sp. nov., isolated form sea water.</title>
        <authorList>
            <person name="Muhammad N."/>
            <person name="Vuong T.Q."/>
            <person name="Han H.L."/>
            <person name="Kim S.-G."/>
        </authorList>
    </citation>
    <scope>NUCLEOTIDE SEQUENCE</scope>
    <source>
        <strain evidence="2">SW4</strain>
    </source>
</reference>
<organism evidence="2">
    <name type="scientific">Pontimicrobium sp. SW4</name>
    <dbReference type="NCBI Taxonomy" id="3153519"/>
    <lineage>
        <taxon>Bacteria</taxon>
        <taxon>Pseudomonadati</taxon>
        <taxon>Bacteroidota</taxon>
        <taxon>Flavobacteriia</taxon>
        <taxon>Flavobacteriales</taxon>
        <taxon>Flavobacteriaceae</taxon>
        <taxon>Pontimicrobium</taxon>
    </lineage>
</organism>
<evidence type="ECO:0000313" key="2">
    <source>
        <dbReference type="EMBL" id="XBG62318.1"/>
    </source>
</evidence>
<sequence>MIDQLEYNTEREHLIIPEYGRHMQKMINYAKSRETKEERNKLAKAIISVMGNLQPHLRDVPDFQHKLWDQLFIMSDFELDADSPYEKPSREVLEAKPEPLPYPQNFPKYRFYGNNIKTMIDVANTWEDGEMKEALLYTIANHMKKCFLNWNKDTVEDVVIFDHLYELSDGKIDLRKSEEDLSDSTSLMRSKKKYTSNKKTTGKKNTNRGRKRY</sequence>
<accession>A0AAU7BVZ0</accession>
<dbReference type="EMBL" id="CP157199">
    <property type="protein sequence ID" value="XBG62318.1"/>
    <property type="molecule type" value="Genomic_DNA"/>
</dbReference>
<proteinExistence type="predicted"/>
<gene>
    <name evidence="2" type="ORF">ABGB03_05295</name>
</gene>
<feature type="region of interest" description="Disordered" evidence="1">
    <location>
        <begin position="183"/>
        <end position="213"/>
    </location>
</feature>
<evidence type="ECO:0000256" key="1">
    <source>
        <dbReference type="SAM" id="MobiDB-lite"/>
    </source>
</evidence>